<sequence>MDPLSVSASVIGLLGAGAKITSFLFTFVQNAREAPRLAQSLLWEMADIAAVLGSLQCYVSGRTQASAERGALIRLEQVLTTLTGCVTTYSDLQRIIDDLNVDPEMGAFDKLKWSKQESKISVIMQRLQNHKSSLTLMLTILQCQTMQEAESSTRRLCLLVEEVVRSNSELADRIRGLEREGSVIAKSTAGGDEVSTICPNRNAEAVSFIETSESALQFTFEHDLQASHVYNRTINRHSLASFTSTALHTTALSVFSNLSLSQVSNISFYALPVYALDLSNSSCYIFGQEGALQNVQSPPLSLTATASDDAQRKSSKPRPETVELHLQTQTPTRLLGRFARRSKISRPINPVHVVHVGYNQITSEFTV</sequence>
<accession>A0AAJ0FI18</accession>
<feature type="domain" description="CRIB" evidence="2">
    <location>
        <begin position="344"/>
        <end position="357"/>
    </location>
</feature>
<dbReference type="Gene3D" id="3.90.810.10">
    <property type="entry name" value="CRIB domain"/>
    <property type="match status" value="1"/>
</dbReference>
<feature type="compositionally biased region" description="Basic and acidic residues" evidence="1">
    <location>
        <begin position="309"/>
        <end position="323"/>
    </location>
</feature>
<dbReference type="AlphaFoldDB" id="A0AAJ0FI18"/>
<evidence type="ECO:0000313" key="4">
    <source>
        <dbReference type="Proteomes" id="UP001244011"/>
    </source>
</evidence>
<name>A0AAJ0FI18_9PEZI</name>
<dbReference type="EMBL" id="MU839057">
    <property type="protein sequence ID" value="KAK1761670.1"/>
    <property type="molecule type" value="Genomic_DNA"/>
</dbReference>
<dbReference type="InterPro" id="IPR031348">
    <property type="entry name" value="PigL_N"/>
</dbReference>
<feature type="region of interest" description="Disordered" evidence="1">
    <location>
        <begin position="304"/>
        <end position="326"/>
    </location>
</feature>
<comment type="caution">
    <text evidence="3">The sequence shown here is derived from an EMBL/GenBank/DDBJ whole genome shotgun (WGS) entry which is preliminary data.</text>
</comment>
<dbReference type="GeneID" id="85306903"/>
<protein>
    <recommendedName>
        <fullName evidence="2">CRIB domain-containing protein</fullName>
    </recommendedName>
</protein>
<dbReference type="Pfam" id="PF00786">
    <property type="entry name" value="PBD"/>
    <property type="match status" value="1"/>
</dbReference>
<dbReference type="Pfam" id="PF17111">
    <property type="entry name" value="PigL_N"/>
    <property type="match status" value="1"/>
</dbReference>
<evidence type="ECO:0000256" key="1">
    <source>
        <dbReference type="SAM" id="MobiDB-lite"/>
    </source>
</evidence>
<dbReference type="InterPro" id="IPR000095">
    <property type="entry name" value="CRIB_dom"/>
</dbReference>
<dbReference type="InterPro" id="IPR036936">
    <property type="entry name" value="CRIB_dom_sf"/>
</dbReference>
<dbReference type="Proteomes" id="UP001244011">
    <property type="component" value="Unassembled WGS sequence"/>
</dbReference>
<dbReference type="RefSeq" id="XP_060277883.1">
    <property type="nucleotide sequence ID" value="XM_060423716.1"/>
</dbReference>
<evidence type="ECO:0000259" key="2">
    <source>
        <dbReference type="PROSITE" id="PS50108"/>
    </source>
</evidence>
<reference evidence="3" key="1">
    <citation type="submission" date="2023-06" db="EMBL/GenBank/DDBJ databases">
        <title>Genome-scale phylogeny and comparative genomics of the fungal order Sordariales.</title>
        <authorList>
            <consortium name="Lawrence Berkeley National Laboratory"/>
            <person name="Hensen N."/>
            <person name="Bonometti L."/>
            <person name="Westerberg I."/>
            <person name="Brannstrom I.O."/>
            <person name="Guillou S."/>
            <person name="Cros-Aarteil S."/>
            <person name="Calhoun S."/>
            <person name="Haridas S."/>
            <person name="Kuo A."/>
            <person name="Mondo S."/>
            <person name="Pangilinan J."/>
            <person name="Riley R."/>
            <person name="Labutti K."/>
            <person name="Andreopoulos B."/>
            <person name="Lipzen A."/>
            <person name="Chen C."/>
            <person name="Yanf M."/>
            <person name="Daum C."/>
            <person name="Ng V."/>
            <person name="Clum A."/>
            <person name="Steindorff A."/>
            <person name="Ohm R."/>
            <person name="Martin F."/>
            <person name="Silar P."/>
            <person name="Natvig D."/>
            <person name="Lalanne C."/>
            <person name="Gautier V."/>
            <person name="Ament-Velasquez S.L."/>
            <person name="Kruys A."/>
            <person name="Hutchinson M.I."/>
            <person name="Powell A.J."/>
            <person name="Barry K."/>
            <person name="Miller A.N."/>
            <person name="Grigoriev I.V."/>
            <person name="Debuchy R."/>
            <person name="Gladieux P."/>
            <person name="Thoren M.H."/>
            <person name="Johannesson H."/>
        </authorList>
    </citation>
    <scope>NUCLEOTIDE SEQUENCE</scope>
    <source>
        <strain evidence="3">8032-3</strain>
    </source>
</reference>
<gene>
    <name evidence="3" type="ORF">QBC33DRAFT_337521</name>
</gene>
<proteinExistence type="predicted"/>
<organism evidence="3 4">
    <name type="scientific">Phialemonium atrogriseum</name>
    <dbReference type="NCBI Taxonomy" id="1093897"/>
    <lineage>
        <taxon>Eukaryota</taxon>
        <taxon>Fungi</taxon>
        <taxon>Dikarya</taxon>
        <taxon>Ascomycota</taxon>
        <taxon>Pezizomycotina</taxon>
        <taxon>Sordariomycetes</taxon>
        <taxon>Sordariomycetidae</taxon>
        <taxon>Cephalothecales</taxon>
        <taxon>Cephalothecaceae</taxon>
        <taxon>Phialemonium</taxon>
    </lineage>
</organism>
<dbReference type="PROSITE" id="PS50108">
    <property type="entry name" value="CRIB"/>
    <property type="match status" value="1"/>
</dbReference>
<evidence type="ECO:0000313" key="3">
    <source>
        <dbReference type="EMBL" id="KAK1761670.1"/>
    </source>
</evidence>
<keyword evidence="4" id="KW-1185">Reference proteome</keyword>